<dbReference type="KEGG" id="tpv:TP02_0943"/>
<keyword evidence="4" id="KW-0539">Nucleus</keyword>
<dbReference type="InterPro" id="IPR036420">
    <property type="entry name" value="BRCT_dom_sf"/>
</dbReference>
<dbReference type="SUPFAM" id="SSF56784">
    <property type="entry name" value="HAD-like"/>
    <property type="match status" value="1"/>
</dbReference>
<comment type="catalytic activity">
    <reaction evidence="5">
        <text>O-phospho-L-seryl-[protein] + H2O = L-seryl-[protein] + phosphate</text>
        <dbReference type="Rhea" id="RHEA:20629"/>
        <dbReference type="Rhea" id="RHEA-COMP:9863"/>
        <dbReference type="Rhea" id="RHEA-COMP:11604"/>
        <dbReference type="ChEBI" id="CHEBI:15377"/>
        <dbReference type="ChEBI" id="CHEBI:29999"/>
        <dbReference type="ChEBI" id="CHEBI:43474"/>
        <dbReference type="ChEBI" id="CHEBI:83421"/>
        <dbReference type="EC" id="3.1.3.16"/>
    </reaction>
</comment>
<dbReference type="InterPro" id="IPR036412">
    <property type="entry name" value="HAD-like_sf"/>
</dbReference>
<evidence type="ECO:0000256" key="3">
    <source>
        <dbReference type="ARBA" id="ARBA00022801"/>
    </source>
</evidence>
<reference evidence="10 11" key="1">
    <citation type="journal article" date="2005" name="Science">
        <title>Genome sequence of Theileria parva, a bovine pathogen that transforms lymphocytes.</title>
        <authorList>
            <person name="Gardner M.J."/>
            <person name="Bishop R."/>
            <person name="Shah T."/>
            <person name="de Villiers E.P."/>
            <person name="Carlton J.M."/>
            <person name="Hall N."/>
            <person name="Ren Q."/>
            <person name="Paulsen I.T."/>
            <person name="Pain A."/>
            <person name="Berriman M."/>
            <person name="Wilson R.J.M."/>
            <person name="Sato S."/>
            <person name="Ralph S.A."/>
            <person name="Mann D.J."/>
            <person name="Xiong Z."/>
            <person name="Shallom S.J."/>
            <person name="Weidman J."/>
            <person name="Jiang L."/>
            <person name="Lynn J."/>
            <person name="Weaver B."/>
            <person name="Shoaibi A."/>
            <person name="Domingo A.R."/>
            <person name="Wasawo D."/>
            <person name="Crabtree J."/>
            <person name="Wortman J.R."/>
            <person name="Haas B."/>
            <person name="Angiuoli S.V."/>
            <person name="Creasy T.H."/>
            <person name="Lu C."/>
            <person name="Suh B."/>
            <person name="Silva J.C."/>
            <person name="Utterback T.R."/>
            <person name="Feldblyum T.V."/>
            <person name="Pertea M."/>
            <person name="Allen J."/>
            <person name="Nierman W.C."/>
            <person name="Taracha E.L.N."/>
            <person name="Salzberg S.L."/>
            <person name="White O.R."/>
            <person name="Fitzhugh H.A."/>
            <person name="Morzaria S."/>
            <person name="Venter J.C."/>
            <person name="Fraser C.M."/>
            <person name="Nene V."/>
        </authorList>
    </citation>
    <scope>NUCLEOTIDE SEQUENCE [LARGE SCALE GENOMIC DNA]</scope>
    <source>
        <strain evidence="10 11">Muguga</strain>
    </source>
</reference>
<dbReference type="GO" id="GO:0005634">
    <property type="term" value="C:nucleus"/>
    <property type="evidence" value="ECO:0007669"/>
    <property type="project" value="UniProtKB-SubCell"/>
</dbReference>
<dbReference type="Proteomes" id="UP000001949">
    <property type="component" value="Unassembled WGS sequence"/>
</dbReference>
<dbReference type="eggNOG" id="KOG0323">
    <property type="taxonomic scope" value="Eukaryota"/>
</dbReference>
<dbReference type="PANTHER" id="PTHR23081:SF36">
    <property type="entry name" value="RNA POLYMERASE II SUBUNIT A C-TERMINAL DOMAIN PHOSPHATASE"/>
    <property type="match status" value="1"/>
</dbReference>
<keyword evidence="11" id="KW-1185">Reference proteome</keyword>
<dbReference type="PROSITE" id="PS50969">
    <property type="entry name" value="FCP1"/>
    <property type="match status" value="1"/>
</dbReference>
<accession>Q4N3P5</accession>
<dbReference type="EMBL" id="AAGK01000002">
    <property type="protein sequence ID" value="EAN33228.1"/>
    <property type="molecule type" value="Genomic_DNA"/>
</dbReference>
<dbReference type="InterPro" id="IPR001357">
    <property type="entry name" value="BRCT_dom"/>
</dbReference>
<comment type="caution">
    <text evidence="10">The sequence shown here is derived from an EMBL/GenBank/DDBJ whole genome shotgun (WGS) entry which is preliminary data.</text>
</comment>
<dbReference type="OMA" id="TRIFMGT"/>
<dbReference type="PROSITE" id="PS50172">
    <property type="entry name" value="BRCT"/>
    <property type="match status" value="1"/>
</dbReference>
<comment type="catalytic activity">
    <reaction evidence="6">
        <text>O-phospho-L-threonyl-[protein] + H2O = L-threonyl-[protein] + phosphate</text>
        <dbReference type="Rhea" id="RHEA:47004"/>
        <dbReference type="Rhea" id="RHEA-COMP:11060"/>
        <dbReference type="Rhea" id="RHEA-COMP:11605"/>
        <dbReference type="ChEBI" id="CHEBI:15377"/>
        <dbReference type="ChEBI" id="CHEBI:30013"/>
        <dbReference type="ChEBI" id="CHEBI:43474"/>
        <dbReference type="ChEBI" id="CHEBI:61977"/>
        <dbReference type="EC" id="3.1.3.16"/>
    </reaction>
</comment>
<evidence type="ECO:0000259" key="9">
    <source>
        <dbReference type="PROSITE" id="PS50969"/>
    </source>
</evidence>
<dbReference type="Gene3D" id="1.10.287.10">
    <property type="entry name" value="S15/NS1, RNA-binding"/>
    <property type="match status" value="1"/>
</dbReference>
<evidence type="ECO:0000256" key="4">
    <source>
        <dbReference type="ARBA" id="ARBA00023242"/>
    </source>
</evidence>
<gene>
    <name evidence="10" type="ordered locus">TP02_0943</name>
</gene>
<dbReference type="Gene3D" id="3.40.50.1000">
    <property type="entry name" value="HAD superfamily/HAD-like"/>
    <property type="match status" value="1"/>
</dbReference>
<dbReference type="InParanoid" id="Q4N3P5"/>
<evidence type="ECO:0000256" key="1">
    <source>
        <dbReference type="ARBA" id="ARBA00004123"/>
    </source>
</evidence>
<evidence type="ECO:0000256" key="7">
    <source>
        <dbReference type="SAM" id="MobiDB-lite"/>
    </source>
</evidence>
<evidence type="ECO:0000256" key="5">
    <source>
        <dbReference type="ARBA" id="ARBA00047761"/>
    </source>
</evidence>
<dbReference type="InterPro" id="IPR004274">
    <property type="entry name" value="FCP1_dom"/>
</dbReference>
<dbReference type="EC" id="3.1.3.16" evidence="2"/>
<dbReference type="InterPro" id="IPR039189">
    <property type="entry name" value="Fcp1"/>
</dbReference>
<dbReference type="GO" id="GO:0008420">
    <property type="term" value="F:RNA polymerase II CTD heptapeptide repeat phosphatase activity"/>
    <property type="evidence" value="ECO:0007669"/>
    <property type="project" value="InterPro"/>
</dbReference>
<dbReference type="InterPro" id="IPR023214">
    <property type="entry name" value="HAD_sf"/>
</dbReference>
<evidence type="ECO:0000256" key="6">
    <source>
        <dbReference type="ARBA" id="ARBA00048336"/>
    </source>
</evidence>
<dbReference type="STRING" id="5875.Q4N3P5"/>
<comment type="subcellular location">
    <subcellularLocation>
        <location evidence="1">Nucleus</location>
    </subcellularLocation>
</comment>
<feature type="region of interest" description="Disordered" evidence="7">
    <location>
        <begin position="206"/>
        <end position="226"/>
    </location>
</feature>
<dbReference type="SUPFAM" id="SSF52113">
    <property type="entry name" value="BRCT domain"/>
    <property type="match status" value="1"/>
</dbReference>
<dbReference type="AlphaFoldDB" id="Q4N3P5"/>
<feature type="compositionally biased region" description="Polar residues" evidence="7">
    <location>
        <begin position="17"/>
        <end position="30"/>
    </location>
</feature>
<dbReference type="Pfam" id="PF03031">
    <property type="entry name" value="NIF"/>
    <property type="match status" value="1"/>
</dbReference>
<sequence>MSKPRFTGDSIAPPQVGTDQTTSESNNRNFVVNPWVRRTRQKVGFIPNSEWPNKPEPPPTSPPIYKVVPPSPPIIGKQPPGIIPYHPLNQPFYPNMVIKDDRVKDPKLKFPMGNYMGPSVNIPPGSYMPGPIFPMANVGVEAKPVFENRFGAPFIQGPYYKEPPIPPITYKQPPIHNPNYDHLGFVNLSQVKGMSTGTKRNYETMSEISDDQESSGSDNEKNERIDATSKTTYEIKYFTPFLPKPPERYKTEYDLHELKVFLPLGVKAYLKNMSLNPKLSSGFETGPVRNGKLVLLLDLDNTLLHTASQSRLDMLNIDTRDFVDSLGDPELYTFTLPNFPNVNYYMKLRPCIREFLQILSLYYEMSIYTNATKEYADVVISILDPDRSLFMDRIVARNSVDEKDLLKSASRLYPDLDTRFILAFDDRRDVWSDIPHKQVVRAEHYDFFESYISELNNNYSSSPTPSNKQTPESNSFNLTTNVSSSAPGKPVNDYTFNIEQESESDPDVTREKVSIVDYDRHLKYMVKIFLEIHKRFFADPFNNDVGSILESIQSQVLKGIGVLLTGYRKNTKVANSVLHADCELRQKENLLELGASLVLRLNDSKLTHIMAGKNCTDNITKSRDPQYNHIHKVHTLWLYSCRATFSKVDESLFKVDDICKIYSNEPPQVPNKDHWKFINPNAGSFKDSNKNDNGKSKQELPTRIFMGTGSYSNGTEVLSSVEKIVIRWDPSKTKLLQNSISDNSRQNIKQTKSEYTPFTNAINPNKFAF</sequence>
<dbReference type="VEuPathDB" id="PiroplasmaDB:TpMuguga_02g00943"/>
<keyword evidence="3" id="KW-0378">Hydrolase</keyword>
<dbReference type="PANTHER" id="PTHR23081">
    <property type="entry name" value="RNA POLYMERASE II CTD PHOSPHATASE"/>
    <property type="match status" value="1"/>
</dbReference>
<evidence type="ECO:0000259" key="8">
    <source>
        <dbReference type="PROSITE" id="PS50172"/>
    </source>
</evidence>
<dbReference type="GeneID" id="3501773"/>
<evidence type="ECO:0000313" key="10">
    <source>
        <dbReference type="EMBL" id="EAN33228.1"/>
    </source>
</evidence>
<organism evidence="10 11">
    <name type="scientific">Theileria parva</name>
    <name type="common">East coast fever infection agent</name>
    <dbReference type="NCBI Taxonomy" id="5875"/>
    <lineage>
        <taxon>Eukaryota</taxon>
        <taxon>Sar</taxon>
        <taxon>Alveolata</taxon>
        <taxon>Apicomplexa</taxon>
        <taxon>Aconoidasida</taxon>
        <taxon>Piroplasmida</taxon>
        <taxon>Theileriidae</taxon>
        <taxon>Theileria</taxon>
    </lineage>
</organism>
<dbReference type="Gene3D" id="3.40.50.10190">
    <property type="entry name" value="BRCT domain"/>
    <property type="match status" value="1"/>
</dbReference>
<feature type="domain" description="BRCT" evidence="8">
    <location>
        <begin position="552"/>
        <end position="655"/>
    </location>
</feature>
<dbReference type="CDD" id="cd07521">
    <property type="entry name" value="HAD_FCP1-like"/>
    <property type="match status" value="1"/>
</dbReference>
<name>Q4N3P5_THEPA</name>
<evidence type="ECO:0000313" key="11">
    <source>
        <dbReference type="Proteomes" id="UP000001949"/>
    </source>
</evidence>
<feature type="region of interest" description="Disordered" evidence="7">
    <location>
        <begin position="1"/>
        <end position="31"/>
    </location>
</feature>
<feature type="domain" description="FCP1 homology" evidence="9">
    <location>
        <begin position="288"/>
        <end position="470"/>
    </location>
</feature>
<evidence type="ECO:0000256" key="2">
    <source>
        <dbReference type="ARBA" id="ARBA00013081"/>
    </source>
</evidence>
<feature type="region of interest" description="Disordered" evidence="7">
    <location>
        <begin position="459"/>
        <end position="493"/>
    </location>
</feature>
<dbReference type="SMART" id="SM00577">
    <property type="entry name" value="CPDc"/>
    <property type="match status" value="1"/>
</dbReference>
<feature type="compositionally biased region" description="Polar residues" evidence="7">
    <location>
        <begin position="468"/>
        <end position="486"/>
    </location>
</feature>
<proteinExistence type="predicted"/>
<protein>
    <recommendedName>
        <fullName evidence="2">protein-serine/threonine phosphatase</fullName>
        <ecNumber evidence="2">3.1.3.16</ecNumber>
    </recommendedName>
</protein>